<evidence type="ECO:0000256" key="2">
    <source>
        <dbReference type="SAM" id="SignalP"/>
    </source>
</evidence>
<keyword evidence="4" id="KW-1185">Reference proteome</keyword>
<proteinExistence type="predicted"/>
<keyword evidence="1" id="KW-0812">Transmembrane</keyword>
<dbReference type="EMBL" id="CP126208">
    <property type="protein sequence ID" value="WIA08959.1"/>
    <property type="molecule type" value="Genomic_DNA"/>
</dbReference>
<feature type="chain" id="PRO_5046448334" evidence="2">
    <location>
        <begin position="27"/>
        <end position="307"/>
    </location>
</feature>
<organism evidence="3 4">
    <name type="scientific">Tetradesmus obliquus</name>
    <name type="common">Green alga</name>
    <name type="synonym">Acutodesmus obliquus</name>
    <dbReference type="NCBI Taxonomy" id="3088"/>
    <lineage>
        <taxon>Eukaryota</taxon>
        <taxon>Viridiplantae</taxon>
        <taxon>Chlorophyta</taxon>
        <taxon>core chlorophytes</taxon>
        <taxon>Chlorophyceae</taxon>
        <taxon>CS clade</taxon>
        <taxon>Sphaeropleales</taxon>
        <taxon>Scenedesmaceae</taxon>
        <taxon>Tetradesmus</taxon>
    </lineage>
</organism>
<sequence>MLSKRAAVAICWLTCITAAVATHAEADHLAVSGALSATLGPYNRAAVFIDTSLDELDLSNSPDTSAAGAAAVIVVSGHGKPARREEAQPLLSFSPAVAAALPAAVQAALAGVLQQVELVRGVRLFPVRLDVLSHQQLPATGPLPWAVYEVASGRLLLRQELLQALSSSPAQASAVLVNAAKASLQHLLQQLKAMPLPSLPHLTALLAKSAAAGAALAFSVSVVPKWFCFVCPIVLGLLAPLLINAGVGEAADAACKAMQLPDDECVDLWFTALALGMVLSLLSAIPIFKVCRMYECAHHNATAAAVM</sequence>
<protein>
    <submittedName>
        <fullName evidence="3">Uncharacterized protein</fullName>
    </submittedName>
</protein>
<evidence type="ECO:0000313" key="4">
    <source>
        <dbReference type="Proteomes" id="UP001244341"/>
    </source>
</evidence>
<evidence type="ECO:0000256" key="1">
    <source>
        <dbReference type="SAM" id="Phobius"/>
    </source>
</evidence>
<feature type="signal peptide" evidence="2">
    <location>
        <begin position="1"/>
        <end position="26"/>
    </location>
</feature>
<keyword evidence="1" id="KW-1133">Transmembrane helix</keyword>
<gene>
    <name evidence="3" type="ORF">OEZ85_008374</name>
</gene>
<reference evidence="3 4" key="1">
    <citation type="submission" date="2023-05" db="EMBL/GenBank/DDBJ databases">
        <title>A 100% complete, gapless, phased diploid assembly of the Scenedesmus obliquus UTEX 3031 genome.</title>
        <authorList>
            <person name="Biondi T.C."/>
            <person name="Hanschen E.R."/>
            <person name="Kwon T."/>
            <person name="Eng W."/>
            <person name="Kruse C.P.S."/>
            <person name="Koehler S.I."/>
            <person name="Kunde Y."/>
            <person name="Gleasner C.D."/>
            <person name="You Mak K.T."/>
            <person name="Polle J."/>
            <person name="Hovde B.T."/>
            <person name="Starkenburg S.R."/>
        </authorList>
    </citation>
    <scope>NUCLEOTIDE SEQUENCE [LARGE SCALE GENOMIC DNA]</scope>
    <source>
        <strain evidence="3 4">DOE0152z</strain>
    </source>
</reference>
<dbReference type="Proteomes" id="UP001244341">
    <property type="component" value="Chromosome 1b"/>
</dbReference>
<feature type="transmembrane region" description="Helical" evidence="1">
    <location>
        <begin position="226"/>
        <end position="248"/>
    </location>
</feature>
<evidence type="ECO:0000313" key="3">
    <source>
        <dbReference type="EMBL" id="WIA08959.1"/>
    </source>
</evidence>
<feature type="transmembrane region" description="Helical" evidence="1">
    <location>
        <begin position="268"/>
        <end position="288"/>
    </location>
</feature>
<keyword evidence="1" id="KW-0472">Membrane</keyword>
<name>A0ABY8TJ70_TETOB</name>
<keyword evidence="2" id="KW-0732">Signal</keyword>
<accession>A0ABY8TJ70</accession>